<dbReference type="AlphaFoldDB" id="A0A163DJX5"/>
<organism evidence="2 3">
    <name type="scientific">Phycomyces blakesleeanus (strain ATCC 8743b / DSM 1359 / FGSC 10004 / NBRC 33097 / NRRL 1555)</name>
    <dbReference type="NCBI Taxonomy" id="763407"/>
    <lineage>
        <taxon>Eukaryota</taxon>
        <taxon>Fungi</taxon>
        <taxon>Fungi incertae sedis</taxon>
        <taxon>Mucoromycota</taxon>
        <taxon>Mucoromycotina</taxon>
        <taxon>Mucoromycetes</taxon>
        <taxon>Mucorales</taxon>
        <taxon>Phycomycetaceae</taxon>
        <taxon>Phycomyces</taxon>
    </lineage>
</organism>
<dbReference type="EMBL" id="KV440985">
    <property type="protein sequence ID" value="OAD71790.1"/>
    <property type="molecule type" value="Genomic_DNA"/>
</dbReference>
<name>A0A163DJX5_PHYB8</name>
<proteinExistence type="predicted"/>
<evidence type="ECO:0000313" key="2">
    <source>
        <dbReference type="EMBL" id="OAD71790.1"/>
    </source>
</evidence>
<dbReference type="RefSeq" id="XP_018289830.1">
    <property type="nucleotide sequence ID" value="XM_018436351.1"/>
</dbReference>
<sequence length="271" mass="31000">MTSINEISPEQIQELLTLSKRLREQELQQDRSDQQDLPKAILKDVANSLHIELKNKLKKFAQDTIKYDGRAWTKSEAVNKLYIPELKWYQVDAVQMVTSINKASDRLRTAGRSATKIYQDFEHLIEEGGNKSNIRTVLEKTRHLSVYSFAISKELENDAKDIITQALHLPESLRYLEDKDEQDKDLVFSANLVERIQQTHFDEAVIKNATARQFGGFGNNRGTTGRNRFRGRGYTGEQRGNFSWGRGQELSNLTQQHIANHNAQSNPSPGN</sequence>
<keyword evidence="3" id="KW-1185">Reference proteome</keyword>
<dbReference type="OrthoDB" id="2267579at2759"/>
<dbReference type="VEuPathDB" id="FungiDB:PHYBLDRAFT_170444"/>
<evidence type="ECO:0000256" key="1">
    <source>
        <dbReference type="SAM" id="MobiDB-lite"/>
    </source>
</evidence>
<accession>A0A163DJX5</accession>
<evidence type="ECO:0000313" key="3">
    <source>
        <dbReference type="Proteomes" id="UP000077315"/>
    </source>
</evidence>
<feature type="region of interest" description="Disordered" evidence="1">
    <location>
        <begin position="216"/>
        <end position="241"/>
    </location>
</feature>
<gene>
    <name evidence="2" type="ORF">PHYBLDRAFT_170444</name>
</gene>
<dbReference type="Proteomes" id="UP000077315">
    <property type="component" value="Unassembled WGS sequence"/>
</dbReference>
<protein>
    <submittedName>
        <fullName evidence="2">Uncharacterized protein</fullName>
    </submittedName>
</protein>
<reference evidence="3" key="1">
    <citation type="submission" date="2015-06" db="EMBL/GenBank/DDBJ databases">
        <title>Expansion of signal transduction pathways in fungi by whole-genome duplication.</title>
        <authorList>
            <consortium name="DOE Joint Genome Institute"/>
            <person name="Corrochano L.M."/>
            <person name="Kuo A."/>
            <person name="Marcet-Houben M."/>
            <person name="Polaino S."/>
            <person name="Salamov A."/>
            <person name="Villalobos J.M."/>
            <person name="Alvarez M.I."/>
            <person name="Avalos J."/>
            <person name="Benito E.P."/>
            <person name="Benoit I."/>
            <person name="Burger G."/>
            <person name="Camino L.P."/>
            <person name="Canovas D."/>
            <person name="Cerda-Olmedo E."/>
            <person name="Cheng J.-F."/>
            <person name="Dominguez A."/>
            <person name="Elias M."/>
            <person name="Eslava A.P."/>
            <person name="Glaser F."/>
            <person name="Grimwood J."/>
            <person name="Gutierrez G."/>
            <person name="Heitman J."/>
            <person name="Henrissat B."/>
            <person name="Iturriaga E.A."/>
            <person name="Lang B.F."/>
            <person name="Lavin J.L."/>
            <person name="Lee S."/>
            <person name="Li W."/>
            <person name="Lindquist E."/>
            <person name="Lopez-Garcia S."/>
            <person name="Luque E.M."/>
            <person name="Marcos A.T."/>
            <person name="Martin J."/>
            <person name="McCluskey K."/>
            <person name="Medina H.R."/>
            <person name="Miralles-Duran A."/>
            <person name="Miyazaki A."/>
            <person name="Munoz-Torres E."/>
            <person name="Oguiza J.A."/>
            <person name="Ohm R."/>
            <person name="Olmedo M."/>
            <person name="Orejas M."/>
            <person name="Ortiz-Castellanos L."/>
            <person name="Pisabarro A.G."/>
            <person name="Rodriguez-Romero J."/>
            <person name="Ruiz-Herrera J."/>
            <person name="Ruiz-Vazquez R."/>
            <person name="Sanz C."/>
            <person name="Schackwitz W."/>
            <person name="Schmutz J."/>
            <person name="Shahriari M."/>
            <person name="Shelest E."/>
            <person name="Silva-Franco F."/>
            <person name="Soanes D."/>
            <person name="Syed K."/>
            <person name="Tagua V.G."/>
            <person name="Talbot N.J."/>
            <person name="Thon M."/>
            <person name="De vries R.P."/>
            <person name="Wiebenga A."/>
            <person name="Yadav J.S."/>
            <person name="Braun E.L."/>
            <person name="Baker S."/>
            <person name="Garre V."/>
            <person name="Horwitz B."/>
            <person name="Torres-Martinez S."/>
            <person name="Idnurm A."/>
            <person name="Herrera-Estrella A."/>
            <person name="Gabaldon T."/>
            <person name="Grigoriev I.V."/>
        </authorList>
    </citation>
    <scope>NUCLEOTIDE SEQUENCE [LARGE SCALE GENOMIC DNA]</scope>
    <source>
        <strain evidence="3">NRRL 1555(-)</strain>
    </source>
</reference>
<dbReference type="STRING" id="763407.A0A163DJX5"/>
<dbReference type="GeneID" id="28997257"/>
<dbReference type="InParanoid" id="A0A163DJX5"/>